<protein>
    <submittedName>
        <fullName evidence="4">LysM peptidoglycan-binding domain-containing protein</fullName>
    </submittedName>
</protein>
<accession>A0ABV7GZM1</accession>
<feature type="compositionally biased region" description="Low complexity" evidence="1">
    <location>
        <begin position="239"/>
        <end position="258"/>
    </location>
</feature>
<feature type="region of interest" description="Disordered" evidence="1">
    <location>
        <begin position="324"/>
        <end position="383"/>
    </location>
</feature>
<dbReference type="Proteomes" id="UP001595632">
    <property type="component" value="Unassembled WGS sequence"/>
</dbReference>
<organism evidence="4 5">
    <name type="scientific">Psychromarinibacter halotolerans</name>
    <dbReference type="NCBI Taxonomy" id="1775175"/>
    <lineage>
        <taxon>Bacteria</taxon>
        <taxon>Pseudomonadati</taxon>
        <taxon>Pseudomonadota</taxon>
        <taxon>Alphaproteobacteria</taxon>
        <taxon>Rhodobacterales</taxon>
        <taxon>Paracoccaceae</taxon>
        <taxon>Psychromarinibacter</taxon>
    </lineage>
</organism>
<evidence type="ECO:0000313" key="4">
    <source>
        <dbReference type="EMBL" id="MFC3144582.1"/>
    </source>
</evidence>
<dbReference type="InterPro" id="IPR036779">
    <property type="entry name" value="LysM_dom_sf"/>
</dbReference>
<dbReference type="InterPro" id="IPR018392">
    <property type="entry name" value="LysM"/>
</dbReference>
<feature type="region of interest" description="Disordered" evidence="1">
    <location>
        <begin position="193"/>
        <end position="265"/>
    </location>
</feature>
<proteinExistence type="predicted"/>
<feature type="compositionally biased region" description="Acidic residues" evidence="1">
    <location>
        <begin position="544"/>
        <end position="554"/>
    </location>
</feature>
<evidence type="ECO:0000259" key="3">
    <source>
        <dbReference type="PROSITE" id="PS51782"/>
    </source>
</evidence>
<feature type="compositionally biased region" description="Low complexity" evidence="1">
    <location>
        <begin position="352"/>
        <end position="365"/>
    </location>
</feature>
<dbReference type="PANTHER" id="PTHR34700:SF4">
    <property type="entry name" value="PHAGE-LIKE ELEMENT PBSX PROTEIN XKDP"/>
    <property type="match status" value="1"/>
</dbReference>
<keyword evidence="2" id="KW-0812">Transmembrane</keyword>
<feature type="region of interest" description="Disordered" evidence="1">
    <location>
        <begin position="537"/>
        <end position="565"/>
    </location>
</feature>
<keyword evidence="2" id="KW-0472">Membrane</keyword>
<feature type="compositionally biased region" description="Low complexity" evidence="1">
    <location>
        <begin position="91"/>
        <end position="106"/>
    </location>
</feature>
<dbReference type="RefSeq" id="WP_275633717.1">
    <property type="nucleotide sequence ID" value="NZ_JARGYD010000006.1"/>
</dbReference>
<feature type="domain" description="LysM" evidence="3">
    <location>
        <begin position="566"/>
        <end position="615"/>
    </location>
</feature>
<feature type="region of interest" description="Disordered" evidence="1">
    <location>
        <begin position="37"/>
        <end position="106"/>
    </location>
</feature>
<comment type="caution">
    <text evidence="4">The sequence shown here is derived from an EMBL/GenBank/DDBJ whole genome shotgun (WGS) entry which is preliminary data.</text>
</comment>
<dbReference type="Gene3D" id="3.10.350.10">
    <property type="entry name" value="LysM domain"/>
    <property type="match status" value="1"/>
</dbReference>
<dbReference type="CDD" id="cd00118">
    <property type="entry name" value="LysM"/>
    <property type="match status" value="1"/>
</dbReference>
<feature type="transmembrane region" description="Helical" evidence="2">
    <location>
        <begin position="12"/>
        <end position="32"/>
    </location>
</feature>
<feature type="compositionally biased region" description="Acidic residues" evidence="1">
    <location>
        <begin position="206"/>
        <end position="219"/>
    </location>
</feature>
<reference evidence="5" key="1">
    <citation type="journal article" date="2019" name="Int. J. Syst. Evol. Microbiol.">
        <title>The Global Catalogue of Microorganisms (GCM) 10K type strain sequencing project: providing services to taxonomists for standard genome sequencing and annotation.</title>
        <authorList>
            <consortium name="The Broad Institute Genomics Platform"/>
            <consortium name="The Broad Institute Genome Sequencing Center for Infectious Disease"/>
            <person name="Wu L."/>
            <person name="Ma J."/>
        </authorList>
    </citation>
    <scope>NUCLEOTIDE SEQUENCE [LARGE SCALE GENOMIC DNA]</scope>
    <source>
        <strain evidence="5">KCTC 52366</strain>
    </source>
</reference>
<dbReference type="PANTHER" id="PTHR34700">
    <property type="entry name" value="POTASSIUM BINDING PROTEIN KBP"/>
    <property type="match status" value="1"/>
</dbReference>
<evidence type="ECO:0000256" key="1">
    <source>
        <dbReference type="SAM" id="MobiDB-lite"/>
    </source>
</evidence>
<sequence length="617" mass="61912">MLTRIGSLVGGGRAAGAVIVALVAAALGYGGWQLAGPEADPEAGPDGDIAGVEAPDAETPDPDTSASESSDDASDSAPETVADVAPDEAPETVPETPELPEAAAPEPPVFDVVRVDADGNALIAGRAMPNAEVSVLLDGVEVSKTPAGSDGNFVSMFSVPPADVPRVMSLEMQSEGEDKIPSSATVILQPAPNGAAPEVAGLPEADGADPDADTPDADVAEAPASDGTAPVPDDSTPTGDAPEFAGAPEGAEPPAQDGETADVADPDAPEATELAEADMSGDDPAAATEDGAGDSDLVGTVARGLAVGAGAAADAVVDGLTGMTDAIPDGTDTDTETADSADPAEGDAEAVDTAQDADAPDGDAAPVETAEDADAPGTDTAPVETVEAPETPELDAPEAVAAGEGPVVPDAGEAPDVPAAPSVLLADDTGIRVLQSGGAETRPNPTVEIDTITYDPEGEVAVGGRGGSGGFVRLYLDNRPIKTTEIGVDGQWSMDLPDIDTGLYTLRVDELDADGEVVSRVETPFKREEPELLAALETSRDGDATGDGDGDGDGDGTATASAPRPELLTVQPGNTLWGIASTRYGDGMLYVRVFEANKERIRDPHWIYPGQVFAIPE</sequence>
<name>A0ABV7GZM1_9RHOB</name>
<gene>
    <name evidence="4" type="ORF">ACFOGP_17800</name>
</gene>
<keyword evidence="2" id="KW-1133">Transmembrane helix</keyword>
<dbReference type="EMBL" id="JBHRTB010000010">
    <property type="protein sequence ID" value="MFC3144582.1"/>
    <property type="molecule type" value="Genomic_DNA"/>
</dbReference>
<dbReference type="Pfam" id="PF01476">
    <property type="entry name" value="LysM"/>
    <property type="match status" value="1"/>
</dbReference>
<feature type="compositionally biased region" description="Acidic residues" evidence="1">
    <location>
        <begin position="331"/>
        <end position="350"/>
    </location>
</feature>
<dbReference type="PROSITE" id="PS51782">
    <property type="entry name" value="LYSM"/>
    <property type="match status" value="1"/>
</dbReference>
<dbReference type="InterPro" id="IPR052196">
    <property type="entry name" value="Bact_Kbp"/>
</dbReference>
<evidence type="ECO:0000313" key="5">
    <source>
        <dbReference type="Proteomes" id="UP001595632"/>
    </source>
</evidence>
<keyword evidence="5" id="KW-1185">Reference proteome</keyword>
<feature type="region of interest" description="Disordered" evidence="1">
    <location>
        <begin position="275"/>
        <end position="294"/>
    </location>
</feature>
<evidence type="ECO:0000256" key="2">
    <source>
        <dbReference type="SAM" id="Phobius"/>
    </source>
</evidence>